<accession>A0A4D6KXW5</accession>
<feature type="compositionally biased region" description="Basic residues" evidence="1">
    <location>
        <begin position="106"/>
        <end position="117"/>
    </location>
</feature>
<dbReference type="Proteomes" id="UP000501690">
    <property type="component" value="Linkage Group LG2"/>
</dbReference>
<name>A0A4D6KXW5_VIGUN</name>
<sequence>MEILLGYSRSGNLCNNKLRIEDFSNAVQQYNHAVIGIEDTQLLLLRWQKPILLSPPNHHDFNLPPHAFCITAPPRHHAASLPAASIDARDVALVLDGSTISLSKANPKRSLPRRNHPKTSAAASTTDVDVENPETLDLHSPSSQARLTLLSRQLSLTPLFISVL</sequence>
<feature type="region of interest" description="Disordered" evidence="1">
    <location>
        <begin position="104"/>
        <end position="139"/>
    </location>
</feature>
<evidence type="ECO:0000313" key="2">
    <source>
        <dbReference type="EMBL" id="QCD81820.1"/>
    </source>
</evidence>
<dbReference type="AlphaFoldDB" id="A0A4D6KXW5"/>
<gene>
    <name evidence="2" type="ORF">DEO72_LG2g2150</name>
</gene>
<evidence type="ECO:0000256" key="1">
    <source>
        <dbReference type="SAM" id="MobiDB-lite"/>
    </source>
</evidence>
<evidence type="ECO:0000313" key="3">
    <source>
        <dbReference type="Proteomes" id="UP000501690"/>
    </source>
</evidence>
<organism evidence="2 3">
    <name type="scientific">Vigna unguiculata</name>
    <name type="common">Cowpea</name>
    <dbReference type="NCBI Taxonomy" id="3917"/>
    <lineage>
        <taxon>Eukaryota</taxon>
        <taxon>Viridiplantae</taxon>
        <taxon>Streptophyta</taxon>
        <taxon>Embryophyta</taxon>
        <taxon>Tracheophyta</taxon>
        <taxon>Spermatophyta</taxon>
        <taxon>Magnoliopsida</taxon>
        <taxon>eudicotyledons</taxon>
        <taxon>Gunneridae</taxon>
        <taxon>Pentapetalae</taxon>
        <taxon>rosids</taxon>
        <taxon>fabids</taxon>
        <taxon>Fabales</taxon>
        <taxon>Fabaceae</taxon>
        <taxon>Papilionoideae</taxon>
        <taxon>50 kb inversion clade</taxon>
        <taxon>NPAAA clade</taxon>
        <taxon>indigoferoid/millettioid clade</taxon>
        <taxon>Phaseoleae</taxon>
        <taxon>Vigna</taxon>
    </lineage>
</organism>
<dbReference type="EMBL" id="CP039346">
    <property type="protein sequence ID" value="QCD81820.1"/>
    <property type="molecule type" value="Genomic_DNA"/>
</dbReference>
<keyword evidence="3" id="KW-1185">Reference proteome</keyword>
<proteinExistence type="predicted"/>
<reference evidence="2 3" key="1">
    <citation type="submission" date="2019-04" db="EMBL/GenBank/DDBJ databases">
        <title>An improved genome assembly and genetic linkage map for asparagus bean, Vigna unguiculata ssp. sesquipedialis.</title>
        <authorList>
            <person name="Xia Q."/>
            <person name="Zhang R."/>
            <person name="Dong Y."/>
        </authorList>
    </citation>
    <scope>NUCLEOTIDE SEQUENCE [LARGE SCALE GENOMIC DNA]</scope>
    <source>
        <tissue evidence="2">Leaf</tissue>
    </source>
</reference>
<protein>
    <submittedName>
        <fullName evidence="2">Uncharacterized protein</fullName>
    </submittedName>
</protein>